<dbReference type="InterPro" id="IPR036427">
    <property type="entry name" value="Bromodomain-like_sf"/>
</dbReference>
<organism evidence="5 6">
    <name type="scientific">Orbilia brochopaga</name>
    <dbReference type="NCBI Taxonomy" id="3140254"/>
    <lineage>
        <taxon>Eukaryota</taxon>
        <taxon>Fungi</taxon>
        <taxon>Dikarya</taxon>
        <taxon>Ascomycota</taxon>
        <taxon>Pezizomycotina</taxon>
        <taxon>Orbiliomycetes</taxon>
        <taxon>Orbiliales</taxon>
        <taxon>Orbiliaceae</taxon>
        <taxon>Orbilia</taxon>
    </lineage>
</organism>
<feature type="compositionally biased region" description="Basic residues" evidence="3">
    <location>
        <begin position="812"/>
        <end position="822"/>
    </location>
</feature>
<feature type="domain" description="Bromo" evidence="4">
    <location>
        <begin position="891"/>
        <end position="1005"/>
    </location>
</feature>
<dbReference type="Proteomes" id="UP001375240">
    <property type="component" value="Unassembled WGS sequence"/>
</dbReference>
<dbReference type="GO" id="GO:0035267">
    <property type="term" value="C:NuA4 histone acetyltransferase complex"/>
    <property type="evidence" value="ECO:0007669"/>
    <property type="project" value="TreeGrafter"/>
</dbReference>
<comment type="caution">
    <text evidence="5">The sequence shown here is derived from an EMBL/GenBank/DDBJ whole genome shotgun (WGS) entry which is preliminary data.</text>
</comment>
<evidence type="ECO:0000256" key="3">
    <source>
        <dbReference type="SAM" id="MobiDB-lite"/>
    </source>
</evidence>
<name>A0AAV9VB73_9PEZI</name>
<keyword evidence="6" id="KW-1185">Reference proteome</keyword>
<proteinExistence type="predicted"/>
<dbReference type="AlphaFoldDB" id="A0AAV9VB73"/>
<feature type="compositionally biased region" description="Basic and acidic residues" evidence="3">
    <location>
        <begin position="302"/>
        <end position="311"/>
    </location>
</feature>
<protein>
    <recommendedName>
        <fullName evidence="4">Bromo domain-containing protein</fullName>
    </recommendedName>
</protein>
<feature type="compositionally biased region" description="Basic and acidic residues" evidence="3">
    <location>
        <begin position="700"/>
        <end position="713"/>
    </location>
</feature>
<feature type="compositionally biased region" description="Low complexity" evidence="3">
    <location>
        <begin position="346"/>
        <end position="356"/>
    </location>
</feature>
<feature type="region of interest" description="Disordered" evidence="3">
    <location>
        <begin position="1061"/>
        <end position="1275"/>
    </location>
</feature>
<keyword evidence="1 2" id="KW-0103">Bromodomain</keyword>
<feature type="compositionally biased region" description="Low complexity" evidence="3">
    <location>
        <begin position="715"/>
        <end position="752"/>
    </location>
</feature>
<feature type="compositionally biased region" description="Basic and acidic residues" evidence="3">
    <location>
        <begin position="173"/>
        <end position="191"/>
    </location>
</feature>
<feature type="compositionally biased region" description="Low complexity" evidence="3">
    <location>
        <begin position="863"/>
        <end position="873"/>
    </location>
</feature>
<dbReference type="PANTHER" id="PTHR15398">
    <property type="entry name" value="BROMODOMAIN-CONTAINING PROTEIN 8"/>
    <property type="match status" value="1"/>
</dbReference>
<feature type="compositionally biased region" description="Low complexity" evidence="3">
    <location>
        <begin position="282"/>
        <end position="296"/>
    </location>
</feature>
<feature type="compositionally biased region" description="Acidic residues" evidence="3">
    <location>
        <begin position="1148"/>
        <end position="1183"/>
    </location>
</feature>
<sequence length="1275" mass="135411">MPSTTLANPIATTSYDTLEKLLLCVEVVQHGETGQSFVQISSALKENSLLTSSPNYDPGRLSGDTLRERWRDLVREEGLVGTGGNEDGSATASSTAGMASRRGRVSMRNGMITNSSTPATPSVTVPIGEKAVRDLTRKMWDVYQKAMREQIQSDERDIAQLLDEIGNLENERAKELEDLEAEETRKREDAAKAAAEQAKAEAMAAAAAASTAAAVPSKSVSPVVKKAPLPEPKKLDEPFVEQSSAQQQQASQHTTLRMTPPSPAKASLRNILTDESSQQERSSAPSDSQSSPDSASRIGYDPIRDGGRSRDGPPAAVPETPHHQHRLPSIPATEPPFQMYEKQPASLRRLSGSGSRPPLPDFSHHLPSSSPRQPPPLTPTAPRIGTFTQPGQRGTELALSPTYSRHEHEAGFSTGHQSPLAGVNLHGAARPSSEDARTPRQAHLPAPAFSPTTPSYPQPHSSPPRNHFTQSLPSIHQLSPQRTSVQPPGYPSPMQRRSSQEFHPHHSPVSEHQPLHSPIGFNHSGNVPQSPYAHQATLPHPSQSPRTPGFPPQQNMPPPQYSPGHAPPQFYQGQYPHPQQPSPRLQPAFSPSSHQNFPPPLASPENKLPPINTPTQLPPLQFATPKPGEPGRPASPLRPRPDEISPVLAPDGEAFGVPDMSLDEKLIGRRRLAKGKTTTTKTEPTDETEERGPTTARRGSRQESVDLPDEKATPRATSSSRGRGARGASKSRGGTAASTRSRRGQSVSSVGTAEPDEMDIDAAEPTAKAESVASEPIREEDEPAKSAKKRAPKKKADREETSGAEEAAAAPKSKRGVTRRHHLEPSASTEPEIMNDAVETPRDAATPVEPATPRPSFHLDNLSASATPTSSSATQVKKFAQRANPLLNNVSAHRFANLFMKPVDERSAPGYSRIVYKPQDIKSIRACIKAGAAQNPTGTPALTPTPTADGPGASFGTTPSTPTTATAASLVAAKSAITNSAQLEKEIWRMFANAVMYNKSSSHVAQEAREMARDVGAAIDNFRNAERIGERRAAEVAKERGMPSAVALTPSALVSTPSAVASTSSASVGSGGGGGGAAGRRRGSLIKSEVMGDDDSRKGDDEEETQQDEEEAEEESAKVGEKRKKGPGRAKTAGRAMRRAKKDKEGDVDMEDKPDEDDGEEGSGSEKSAEEEDAEEAEEEVEGDASGGEGEAEAVEEETKTAKGAKGRAAATAKAKNTKTTRAAAAAAVAATAAKGRGGRKGSAQPAAEADDEEAEKTKGRGRGSGRTRATKGRG</sequence>
<evidence type="ECO:0000256" key="2">
    <source>
        <dbReference type="PROSITE-ProRule" id="PRU00035"/>
    </source>
</evidence>
<feature type="region of interest" description="Disordered" evidence="3">
    <location>
        <begin position="934"/>
        <end position="955"/>
    </location>
</feature>
<feature type="compositionally biased region" description="Polar residues" evidence="3">
    <location>
        <begin position="463"/>
        <end position="486"/>
    </location>
</feature>
<dbReference type="GO" id="GO:0006325">
    <property type="term" value="P:chromatin organization"/>
    <property type="evidence" value="ECO:0007669"/>
    <property type="project" value="UniProtKB-ARBA"/>
</dbReference>
<dbReference type="SUPFAM" id="SSF47370">
    <property type="entry name" value="Bromodomain"/>
    <property type="match status" value="1"/>
</dbReference>
<feature type="region of interest" description="Disordered" evidence="3">
    <location>
        <begin position="80"/>
        <end position="101"/>
    </location>
</feature>
<feature type="compositionally biased region" description="Low complexity" evidence="3">
    <location>
        <begin position="88"/>
        <end position="100"/>
    </location>
</feature>
<evidence type="ECO:0000313" key="5">
    <source>
        <dbReference type="EMBL" id="KAK6359250.1"/>
    </source>
</evidence>
<accession>A0AAV9VB73</accession>
<evidence type="ECO:0000256" key="1">
    <source>
        <dbReference type="ARBA" id="ARBA00023117"/>
    </source>
</evidence>
<dbReference type="Pfam" id="PF00439">
    <property type="entry name" value="Bromodomain"/>
    <property type="match status" value="1"/>
</dbReference>
<dbReference type="Gene3D" id="1.20.920.10">
    <property type="entry name" value="Bromodomain-like"/>
    <property type="match status" value="1"/>
</dbReference>
<feature type="compositionally biased region" description="Low complexity" evidence="3">
    <location>
        <begin position="936"/>
        <end position="955"/>
    </location>
</feature>
<reference evidence="5 6" key="1">
    <citation type="submission" date="2019-10" db="EMBL/GenBank/DDBJ databases">
        <authorList>
            <person name="Palmer J.M."/>
        </authorList>
    </citation>
    <scope>NUCLEOTIDE SEQUENCE [LARGE SCALE GENOMIC DNA]</scope>
    <source>
        <strain evidence="5 6">TWF696</strain>
    </source>
</reference>
<gene>
    <name evidence="5" type="ORF">TWF696_000413</name>
</gene>
<dbReference type="PRINTS" id="PR00503">
    <property type="entry name" value="BROMODOMAIN"/>
</dbReference>
<feature type="compositionally biased region" description="Basic residues" evidence="3">
    <location>
        <begin position="1260"/>
        <end position="1275"/>
    </location>
</feature>
<dbReference type="PANTHER" id="PTHR15398:SF4">
    <property type="entry name" value="BROMODOMAIN-CONTAINING PROTEIN 8 ISOFORM X1"/>
    <property type="match status" value="1"/>
</dbReference>
<evidence type="ECO:0000259" key="4">
    <source>
        <dbReference type="PROSITE" id="PS50014"/>
    </source>
</evidence>
<feature type="compositionally biased region" description="Acidic residues" evidence="3">
    <location>
        <begin position="1101"/>
        <end position="1114"/>
    </location>
</feature>
<feature type="compositionally biased region" description="Low complexity" evidence="3">
    <location>
        <begin position="1202"/>
        <end position="1235"/>
    </location>
</feature>
<feature type="compositionally biased region" description="Pro residues" evidence="3">
    <location>
        <begin position="548"/>
        <end position="561"/>
    </location>
</feature>
<feature type="compositionally biased region" description="Low complexity" evidence="3">
    <location>
        <begin position="205"/>
        <end position="227"/>
    </location>
</feature>
<dbReference type="PROSITE" id="PS50014">
    <property type="entry name" value="BROMODOMAIN_2"/>
    <property type="match status" value="1"/>
</dbReference>
<dbReference type="EMBL" id="JAVHNQ010000001">
    <property type="protein sequence ID" value="KAK6359250.1"/>
    <property type="molecule type" value="Genomic_DNA"/>
</dbReference>
<feature type="compositionally biased region" description="Gly residues" evidence="3">
    <location>
        <begin position="1069"/>
        <end position="1078"/>
    </location>
</feature>
<feature type="region of interest" description="Disordered" evidence="3">
    <location>
        <begin position="205"/>
        <end position="873"/>
    </location>
</feature>
<feature type="compositionally biased region" description="Low complexity" evidence="3">
    <location>
        <begin position="242"/>
        <end position="252"/>
    </location>
</feature>
<evidence type="ECO:0000313" key="6">
    <source>
        <dbReference type="Proteomes" id="UP001375240"/>
    </source>
</evidence>
<dbReference type="InterPro" id="IPR001487">
    <property type="entry name" value="Bromodomain"/>
</dbReference>
<feature type="region of interest" description="Disordered" evidence="3">
    <location>
        <begin position="173"/>
        <end position="193"/>
    </location>
</feature>